<feature type="transmembrane region" description="Helical" evidence="1">
    <location>
        <begin position="72"/>
        <end position="91"/>
    </location>
</feature>
<evidence type="ECO:0000256" key="1">
    <source>
        <dbReference type="SAM" id="Phobius"/>
    </source>
</evidence>
<proteinExistence type="predicted"/>
<feature type="transmembrane region" description="Helical" evidence="1">
    <location>
        <begin position="121"/>
        <end position="142"/>
    </location>
</feature>
<name>A0A430FQT2_9BIFI</name>
<dbReference type="RefSeq" id="WP_125963844.1">
    <property type="nucleotide sequence ID" value="NZ_QXGM01000002.1"/>
</dbReference>
<dbReference type="AlphaFoldDB" id="A0A430FQT2"/>
<feature type="transmembrane region" description="Helical" evidence="1">
    <location>
        <begin position="98"/>
        <end position="115"/>
    </location>
</feature>
<keyword evidence="1" id="KW-0472">Membrane</keyword>
<feature type="transmembrane region" description="Helical" evidence="1">
    <location>
        <begin position="163"/>
        <end position="184"/>
    </location>
</feature>
<keyword evidence="1" id="KW-1133">Transmembrane helix</keyword>
<dbReference type="EMBL" id="QXGM01000002">
    <property type="protein sequence ID" value="RSX55180.1"/>
    <property type="molecule type" value="Genomic_DNA"/>
</dbReference>
<gene>
    <name evidence="2" type="ORF">D2E26_1234</name>
</gene>
<evidence type="ECO:0000313" key="2">
    <source>
        <dbReference type="EMBL" id="RSX55180.1"/>
    </source>
</evidence>
<reference evidence="2 3" key="1">
    <citation type="submission" date="2018-09" db="EMBL/GenBank/DDBJ databases">
        <title>Characterization of the phylogenetic diversity of five novel species belonging to the genus Bifidobacterium.</title>
        <authorList>
            <person name="Lugli G.A."/>
            <person name="Duranti S."/>
            <person name="Milani C."/>
        </authorList>
    </citation>
    <scope>NUCLEOTIDE SEQUENCE [LARGE SCALE GENOMIC DNA]</scope>
    <source>
        <strain evidence="2 3">2036B</strain>
    </source>
</reference>
<keyword evidence="3" id="KW-1185">Reference proteome</keyword>
<feature type="transmembrane region" description="Helical" evidence="1">
    <location>
        <begin position="199"/>
        <end position="217"/>
    </location>
</feature>
<organism evidence="2 3">
    <name type="scientific">Bifidobacterium dolichotidis</name>
    <dbReference type="NCBI Taxonomy" id="2306976"/>
    <lineage>
        <taxon>Bacteria</taxon>
        <taxon>Bacillati</taxon>
        <taxon>Actinomycetota</taxon>
        <taxon>Actinomycetes</taxon>
        <taxon>Bifidobacteriales</taxon>
        <taxon>Bifidobacteriaceae</taxon>
        <taxon>Bifidobacterium</taxon>
    </lineage>
</organism>
<dbReference type="Proteomes" id="UP000287609">
    <property type="component" value="Unassembled WGS sequence"/>
</dbReference>
<accession>A0A430FQT2</accession>
<keyword evidence="1" id="KW-0812">Transmembrane</keyword>
<evidence type="ECO:0000313" key="3">
    <source>
        <dbReference type="Proteomes" id="UP000287609"/>
    </source>
</evidence>
<protein>
    <submittedName>
        <fullName evidence="2">Uncharacterized protein</fullName>
    </submittedName>
</protein>
<comment type="caution">
    <text evidence="2">The sequence shown here is derived from an EMBL/GenBank/DDBJ whole genome shotgun (WGS) entry which is preliminary data.</text>
</comment>
<feature type="transmembrane region" description="Helical" evidence="1">
    <location>
        <begin position="40"/>
        <end position="60"/>
    </location>
</feature>
<sequence length="230" mass="25584">MIGGNTTHPATKQFIDNFESFPDKQEEAQPSPPTSTWMKWLPPVAIIWGALLACAVILGIEDFYRVQDAFFFTLYFAPILVTLGTIAYSLLRYGWKAWPSILIAYPLTVLMNYSLLHAMDYQAFLLAAMTCGMGIAVALLSVAIIRGIRRLMRAPHTLHHKQCVLMSSTLAAWTMFVLFALLLTKSASSEDASNPPINIYYVSMLTIACALTLITVFTRRKAPAPVEEES</sequence>